<keyword evidence="3" id="KW-1185">Reference proteome</keyword>
<proteinExistence type="predicted"/>
<evidence type="ECO:0000313" key="3">
    <source>
        <dbReference type="Proteomes" id="UP000326029"/>
    </source>
</evidence>
<reference evidence="1" key="3">
    <citation type="submission" date="2023-08" db="EMBL/GenBank/DDBJ databases">
        <authorList>
            <person name="Sun Q."/>
            <person name="Ohkuma M."/>
        </authorList>
    </citation>
    <scope>NUCLEOTIDE SEQUENCE</scope>
    <source>
        <strain evidence="1">JCM 4205</strain>
    </source>
</reference>
<reference evidence="2 3" key="2">
    <citation type="submission" date="2017-09" db="EMBL/GenBank/DDBJ databases">
        <authorList>
            <person name="Lee N."/>
            <person name="Cho B.-K."/>
        </authorList>
    </citation>
    <scope>NUCLEOTIDE SEQUENCE [LARGE SCALE GENOMIC DNA]</scope>
    <source>
        <strain evidence="2 3">ATCC 19740</strain>
    </source>
</reference>
<evidence type="ECO:0000313" key="4">
    <source>
        <dbReference type="Proteomes" id="UP000642014"/>
    </source>
</evidence>
<evidence type="ECO:0008006" key="5">
    <source>
        <dbReference type="Google" id="ProtNLM"/>
    </source>
</evidence>
<gene>
    <name evidence="2" type="ORF">CP977_23520</name>
    <name evidence="1" type="ORF">GCM10010497_02060</name>
</gene>
<evidence type="ECO:0000313" key="2">
    <source>
        <dbReference type="EMBL" id="QEV34766.1"/>
    </source>
</evidence>
<organism evidence="1 4">
    <name type="scientific">Streptomyces cinereoruber</name>
    <dbReference type="NCBI Taxonomy" id="67260"/>
    <lineage>
        <taxon>Bacteria</taxon>
        <taxon>Bacillati</taxon>
        <taxon>Actinomycetota</taxon>
        <taxon>Actinomycetes</taxon>
        <taxon>Kitasatosporales</taxon>
        <taxon>Streptomycetaceae</taxon>
        <taxon>Streptomyces</taxon>
    </lineage>
</organism>
<dbReference type="EMBL" id="BMSJ01000001">
    <property type="protein sequence ID" value="GGR04409.1"/>
    <property type="molecule type" value="Genomic_DNA"/>
</dbReference>
<dbReference type="SUPFAM" id="SSF48371">
    <property type="entry name" value="ARM repeat"/>
    <property type="match status" value="1"/>
</dbReference>
<dbReference type="InterPro" id="IPR016024">
    <property type="entry name" value="ARM-type_fold"/>
</dbReference>
<evidence type="ECO:0000313" key="1">
    <source>
        <dbReference type="EMBL" id="GGR04409.1"/>
    </source>
</evidence>
<dbReference type="Proteomes" id="UP000326029">
    <property type="component" value="Chromosome"/>
</dbReference>
<dbReference type="Proteomes" id="UP000642014">
    <property type="component" value="Unassembled WGS sequence"/>
</dbReference>
<protein>
    <recommendedName>
        <fullName evidence="5">HEAT repeat domain-containing protein</fullName>
    </recommendedName>
</protein>
<dbReference type="EMBL" id="CP023693">
    <property type="protein sequence ID" value="QEV34766.1"/>
    <property type="molecule type" value="Genomic_DNA"/>
</dbReference>
<accession>A0AAV4KC81</accession>
<dbReference type="RefSeq" id="WP_062752210.1">
    <property type="nucleotide sequence ID" value="NZ_BMSJ01000001.1"/>
</dbReference>
<sequence>MALPDGRRTGTITEGAGSPDWSVRAAVGRRLASSDEAEQKAEVLLRLLLDPHDTAVTQDTANALLRRDDTFGLRQVLLALDRATSECTADELAAAVHFPARTTDEGTDRLLARLRGLTADTDAGVRREALALLAEMAPEES</sequence>
<dbReference type="GeneID" id="95456733"/>
<dbReference type="AlphaFoldDB" id="A0AAV4KC81"/>
<name>A0AAV4KC81_9ACTN</name>
<reference evidence="1 4" key="1">
    <citation type="journal article" date="2014" name="Int. J. Syst. Evol. Microbiol.">
        <title>Complete genome sequence of Corynebacterium casei LMG S-19264T (=DSM 44701T), isolated from a smear-ripened cheese.</title>
        <authorList>
            <consortium name="US DOE Joint Genome Institute (JGI-PGF)"/>
            <person name="Walter F."/>
            <person name="Albersmeier A."/>
            <person name="Kalinowski J."/>
            <person name="Ruckert C."/>
        </authorList>
    </citation>
    <scope>NUCLEOTIDE SEQUENCE [LARGE SCALE GENOMIC DNA]</scope>
    <source>
        <strain evidence="1 4">JCM 4205</strain>
    </source>
</reference>